<dbReference type="InterPro" id="IPR000210">
    <property type="entry name" value="BTB/POZ_dom"/>
</dbReference>
<comment type="pathway">
    <text evidence="1">Protein modification; protein ubiquitination.</text>
</comment>
<dbReference type="SUPFAM" id="SSF117281">
    <property type="entry name" value="Kelch motif"/>
    <property type="match status" value="1"/>
</dbReference>
<dbReference type="GO" id="GO:0003779">
    <property type="term" value="F:actin binding"/>
    <property type="evidence" value="ECO:0007669"/>
    <property type="project" value="UniProtKB-KW"/>
</dbReference>
<reference evidence="9" key="2">
    <citation type="submission" date="2022-06" db="UniProtKB">
        <authorList>
            <consortium name="EnsemblMetazoa"/>
        </authorList>
    </citation>
    <scope>IDENTIFICATION</scope>
</reference>
<keyword evidence="10" id="KW-1185">Reference proteome</keyword>
<dbReference type="InterPro" id="IPR011705">
    <property type="entry name" value="BACK"/>
</dbReference>
<evidence type="ECO:0000256" key="3">
    <source>
        <dbReference type="ARBA" id="ARBA00022441"/>
    </source>
</evidence>
<dbReference type="InterPro" id="IPR006652">
    <property type="entry name" value="Kelch_1"/>
</dbReference>
<evidence type="ECO:0000256" key="5">
    <source>
        <dbReference type="ARBA" id="ARBA00022786"/>
    </source>
</evidence>
<reference evidence="10" key="1">
    <citation type="submission" date="2010-06" db="EMBL/GenBank/DDBJ databases">
        <authorList>
            <person name="Jiang H."/>
            <person name="Abraham K."/>
            <person name="Ali S."/>
            <person name="Alsbrooks S.L."/>
            <person name="Anim B.N."/>
            <person name="Anosike U.S."/>
            <person name="Attaway T."/>
            <person name="Bandaranaike D.P."/>
            <person name="Battles P.K."/>
            <person name="Bell S.N."/>
            <person name="Bell A.V."/>
            <person name="Beltran B."/>
            <person name="Bickham C."/>
            <person name="Bustamante Y."/>
            <person name="Caleb T."/>
            <person name="Canada A."/>
            <person name="Cardenas V."/>
            <person name="Carter K."/>
            <person name="Chacko J."/>
            <person name="Chandrabose M.N."/>
            <person name="Chavez D."/>
            <person name="Chavez A."/>
            <person name="Chen L."/>
            <person name="Chu H.-S."/>
            <person name="Claassen K.J."/>
            <person name="Cockrell R."/>
            <person name="Collins M."/>
            <person name="Cooper J.A."/>
            <person name="Cree A."/>
            <person name="Curry S.M."/>
            <person name="Da Y."/>
            <person name="Dao M.D."/>
            <person name="Das B."/>
            <person name="Davila M.-L."/>
            <person name="Davy-Carroll L."/>
            <person name="Denson S."/>
            <person name="Dinh H."/>
            <person name="Ebong V.E."/>
            <person name="Edwards J.R."/>
            <person name="Egan A."/>
            <person name="El-Daye J."/>
            <person name="Escobedo L."/>
            <person name="Fernandez S."/>
            <person name="Fernando P.R."/>
            <person name="Flagg N."/>
            <person name="Forbes L.D."/>
            <person name="Fowler R.G."/>
            <person name="Fu Q."/>
            <person name="Gabisi R.A."/>
            <person name="Ganer J."/>
            <person name="Garbino Pronczuk A."/>
            <person name="Garcia R.M."/>
            <person name="Garner T."/>
            <person name="Garrett T.E."/>
            <person name="Gonzalez D.A."/>
            <person name="Hamid H."/>
            <person name="Hawkins E.S."/>
            <person name="Hirani K."/>
            <person name="Hogues M.E."/>
            <person name="Hollins B."/>
            <person name="Hsiao C.-H."/>
            <person name="Jabil R."/>
            <person name="James M.L."/>
            <person name="Jhangiani S.N."/>
            <person name="Johnson B."/>
            <person name="Johnson Q."/>
            <person name="Joshi V."/>
            <person name="Kalu J.B."/>
            <person name="Kam C."/>
            <person name="Kashfia A."/>
            <person name="Keebler J."/>
            <person name="Kisamo H."/>
            <person name="Kovar C.L."/>
            <person name="Lago L.A."/>
            <person name="Lai C.-Y."/>
            <person name="Laidlaw J."/>
            <person name="Lara F."/>
            <person name="Le T.-K."/>
            <person name="Lee S.L."/>
            <person name="Legall F.H."/>
            <person name="Lemon S.J."/>
            <person name="Lewis L.R."/>
            <person name="Li B."/>
            <person name="Liu Y."/>
            <person name="Liu Y.-S."/>
            <person name="Lopez J."/>
            <person name="Lozado R.J."/>
            <person name="Lu J."/>
            <person name="Madu R.C."/>
            <person name="Maheshwari M."/>
            <person name="Maheshwari R."/>
            <person name="Malloy K."/>
            <person name="Martinez E."/>
            <person name="Mathew T."/>
            <person name="Mercado I.C."/>
            <person name="Mercado C."/>
            <person name="Meyer B."/>
            <person name="Montgomery K."/>
            <person name="Morgan M.B."/>
            <person name="Munidasa M."/>
            <person name="Nazareth L.V."/>
            <person name="Nelson J."/>
            <person name="Ng B.M."/>
            <person name="Nguyen N.B."/>
            <person name="Nguyen P.Q."/>
            <person name="Nguyen T."/>
            <person name="Obregon M."/>
            <person name="Okwuonu G.O."/>
            <person name="Onwere C.G."/>
            <person name="Orozco G."/>
            <person name="Parra A."/>
            <person name="Patel S."/>
            <person name="Patil S."/>
            <person name="Perez A."/>
            <person name="Perez Y."/>
            <person name="Pham C."/>
            <person name="Primus E.L."/>
            <person name="Pu L.-L."/>
            <person name="Puazo M."/>
            <person name="Qin X."/>
            <person name="Quiroz J.B."/>
            <person name="Reese J."/>
            <person name="Richards S."/>
            <person name="Rives C.M."/>
            <person name="Robberts R."/>
            <person name="Ruiz S.J."/>
            <person name="Ruiz M.J."/>
            <person name="Santibanez J."/>
            <person name="Schneider B.W."/>
            <person name="Sisson I."/>
            <person name="Smith M."/>
            <person name="Sodergren E."/>
            <person name="Song X.-Z."/>
            <person name="Song B.B."/>
            <person name="Summersgill H."/>
            <person name="Thelus R."/>
            <person name="Thornton R.D."/>
            <person name="Trejos Z.Y."/>
            <person name="Usmani K."/>
            <person name="Vattathil S."/>
            <person name="Villasana D."/>
            <person name="Walker D.L."/>
            <person name="Wang S."/>
            <person name="Wang K."/>
            <person name="White C.S."/>
            <person name="Williams A.C."/>
            <person name="Williamson J."/>
            <person name="Wilson K."/>
            <person name="Woghiren I.O."/>
            <person name="Woodworth J.R."/>
            <person name="Worley K.C."/>
            <person name="Wright R.A."/>
            <person name="Wu W."/>
            <person name="Young L."/>
            <person name="Zhang L."/>
            <person name="Zhang J."/>
            <person name="Zhu Y."/>
            <person name="Muzny D.M."/>
            <person name="Weinstock G."/>
            <person name="Gibbs R.A."/>
        </authorList>
    </citation>
    <scope>NUCLEOTIDE SEQUENCE [LARGE SCALE GENOMIC DNA]</scope>
    <source>
        <strain evidence="10">LSR1</strain>
    </source>
</reference>
<keyword evidence="6" id="KW-0009">Actin-binding</keyword>
<dbReference type="PROSITE" id="PS50097">
    <property type="entry name" value="BTB"/>
    <property type="match status" value="1"/>
</dbReference>
<dbReference type="InterPro" id="IPR011333">
    <property type="entry name" value="SKP1/BTB/POZ_sf"/>
</dbReference>
<dbReference type="AlphaFoldDB" id="A0A8R1W3L5"/>
<keyword evidence="5" id="KW-0833">Ubl conjugation pathway</keyword>
<dbReference type="Pfam" id="PF07707">
    <property type="entry name" value="BACK"/>
    <property type="match status" value="1"/>
</dbReference>
<dbReference type="OrthoDB" id="6582154at2759"/>
<evidence type="ECO:0000256" key="1">
    <source>
        <dbReference type="ARBA" id="ARBA00004906"/>
    </source>
</evidence>
<organism evidence="9 10">
    <name type="scientific">Acyrthosiphon pisum</name>
    <name type="common">Pea aphid</name>
    <dbReference type="NCBI Taxonomy" id="7029"/>
    <lineage>
        <taxon>Eukaryota</taxon>
        <taxon>Metazoa</taxon>
        <taxon>Ecdysozoa</taxon>
        <taxon>Arthropoda</taxon>
        <taxon>Hexapoda</taxon>
        <taxon>Insecta</taxon>
        <taxon>Pterygota</taxon>
        <taxon>Neoptera</taxon>
        <taxon>Paraneoptera</taxon>
        <taxon>Hemiptera</taxon>
        <taxon>Sternorrhyncha</taxon>
        <taxon>Aphidomorpha</taxon>
        <taxon>Aphidoidea</taxon>
        <taxon>Aphididae</taxon>
        <taxon>Macrosiphini</taxon>
        <taxon>Acyrthosiphon</taxon>
    </lineage>
</organism>
<keyword evidence="3" id="KW-0880">Kelch repeat</keyword>
<evidence type="ECO:0000256" key="4">
    <source>
        <dbReference type="ARBA" id="ARBA00022737"/>
    </source>
</evidence>
<evidence type="ECO:0000313" key="10">
    <source>
        <dbReference type="Proteomes" id="UP000007819"/>
    </source>
</evidence>
<evidence type="ECO:0000259" key="8">
    <source>
        <dbReference type="PROSITE" id="PS50097"/>
    </source>
</evidence>
<dbReference type="Pfam" id="PF01344">
    <property type="entry name" value="Kelch_1"/>
    <property type="match status" value="4"/>
</dbReference>
<dbReference type="Gene3D" id="1.25.40.420">
    <property type="match status" value="1"/>
</dbReference>
<dbReference type="Gene3D" id="2.120.10.80">
    <property type="entry name" value="Kelch-type beta propeller"/>
    <property type="match status" value="1"/>
</dbReference>
<dbReference type="SMART" id="SM00875">
    <property type="entry name" value="BACK"/>
    <property type="match status" value="1"/>
</dbReference>
<dbReference type="SMART" id="SM00612">
    <property type="entry name" value="Kelch"/>
    <property type="match status" value="6"/>
</dbReference>
<dbReference type="SMART" id="SM00225">
    <property type="entry name" value="BTB"/>
    <property type="match status" value="1"/>
</dbReference>
<proteinExistence type="predicted"/>
<accession>A0A8R1W3L5</accession>
<feature type="domain" description="BTB" evidence="8">
    <location>
        <begin position="50"/>
        <end position="116"/>
    </location>
</feature>
<dbReference type="PIRSF" id="PIRSF037037">
    <property type="entry name" value="Kelch-like_protein_gigaxonin"/>
    <property type="match status" value="1"/>
</dbReference>
<dbReference type="SUPFAM" id="SSF54695">
    <property type="entry name" value="POZ domain"/>
    <property type="match status" value="1"/>
</dbReference>
<dbReference type="GeneID" id="100163784"/>
<comment type="function">
    <text evidence="7">Probable substrate-specific adapter of an E3 ubiquitin-protein ligase complex which mediates the ubiquitination and subsequent proteasomal degradation of target proteins. May have a role in synapse differentiation and growth.</text>
</comment>
<dbReference type="PANTHER" id="PTHR24412:SF441">
    <property type="entry name" value="KELCH-LIKE PROTEIN 28"/>
    <property type="match status" value="1"/>
</dbReference>
<dbReference type="Pfam" id="PF00651">
    <property type="entry name" value="BTB"/>
    <property type="match status" value="1"/>
</dbReference>
<sequence>MDDIRSTSSEQGSKQVLKSYNCESTKYENSNHAVEVLKGLQSMQKVENLSDIILQTDDGQKVFGHKAVLLVVSPYFRAMLPSIYDRNQDFVNISIDSTTLRMLVDYMYTGVITVTRENVKVLLAAANILQMDYVKDVCAEFLQTQLNPSNCLGIKAFADLHNSVELLSSCEAYIKKQFCEVVEYDEFLSLSFEEMIGLISCNDLNVPSEEKVFESVIKWVQHELDLRADDSLLNLMSYVRLPLIGIQYILKEVVDHPLLQRIPKCKDYVIEALRFNLLKTQQIFTIPQSIRSKPRQSGHKVFLVLSWSRAMKMSYTNWYDPETNRFQIAPGLKECRSNADLGLVSDQFVFAVGGVYNSSSRSVEFIDISTRSLRWVPMIDMLISRRNLGIGVVNNCIYAVGGEGDTGHLNTVEVFDGSIQKWRMVSSMSTKRSRFRIGVLNSLLYAVGGYNGSSYLKSVECYNPTLDTWTPVAEMSEPRIGVGVGVLGNIMYAIGGCNSSGFFKCGEKYSPSTGNWTPIADMHLCRACAAVIIFNGMVYVIGGFNKTSVLFSIEIYNPDTNTWSIKILPKCIGQIYDGVVVNKPLYD</sequence>
<dbReference type="PANTHER" id="PTHR24412">
    <property type="entry name" value="KELCH PROTEIN"/>
    <property type="match status" value="1"/>
</dbReference>
<dbReference type="InterPro" id="IPR015915">
    <property type="entry name" value="Kelch-typ_b-propeller"/>
</dbReference>
<evidence type="ECO:0000256" key="6">
    <source>
        <dbReference type="ARBA" id="ARBA00023203"/>
    </source>
</evidence>
<evidence type="ECO:0000256" key="2">
    <source>
        <dbReference type="ARBA" id="ARBA00013699"/>
    </source>
</evidence>
<keyword evidence="4" id="KW-0677">Repeat</keyword>
<dbReference type="FunFam" id="1.25.40.420:FF:000001">
    <property type="entry name" value="Kelch-like family member 12"/>
    <property type="match status" value="1"/>
</dbReference>
<protein>
    <recommendedName>
        <fullName evidence="2">Kelch-like protein diablo</fullName>
    </recommendedName>
</protein>
<dbReference type="Proteomes" id="UP000007819">
    <property type="component" value="Chromosome A3"/>
</dbReference>
<dbReference type="Gene3D" id="3.30.710.10">
    <property type="entry name" value="Potassium Channel Kv1.1, Chain A"/>
    <property type="match status" value="1"/>
</dbReference>
<name>A0A8R1W3L5_ACYPI</name>
<dbReference type="KEGG" id="api:100163784"/>
<dbReference type="RefSeq" id="XP_001945166.1">
    <property type="nucleotide sequence ID" value="XM_001945131.4"/>
</dbReference>
<evidence type="ECO:0000313" key="9">
    <source>
        <dbReference type="EnsemblMetazoa" id="XP_001945166.1"/>
    </source>
</evidence>
<dbReference type="InterPro" id="IPR017096">
    <property type="entry name" value="BTB-kelch_protein"/>
</dbReference>
<evidence type="ECO:0000256" key="7">
    <source>
        <dbReference type="ARBA" id="ARBA00043912"/>
    </source>
</evidence>
<dbReference type="EnsemblMetazoa" id="XM_001945131.5">
    <property type="protein sequence ID" value="XP_001945166.1"/>
    <property type="gene ID" value="LOC100163784"/>
</dbReference>